<feature type="region of interest" description="Disordered" evidence="3">
    <location>
        <begin position="148"/>
        <end position="171"/>
    </location>
</feature>
<accession>A0A2U1QGW9</accession>
<dbReference type="GO" id="GO:0016616">
    <property type="term" value="F:oxidoreductase activity, acting on the CH-OH group of donors, NAD or NADP as acceptor"/>
    <property type="evidence" value="ECO:0007669"/>
    <property type="project" value="UniProtKB-ARBA"/>
</dbReference>
<proteinExistence type="inferred from homology"/>
<dbReference type="PANTHER" id="PTHR48107:SF32">
    <property type="entry name" value="GLUCOSE_RIBITOL DEHYDROGENASE-RELATED"/>
    <property type="match status" value="1"/>
</dbReference>
<dbReference type="InterPro" id="IPR002347">
    <property type="entry name" value="SDR_fam"/>
</dbReference>
<evidence type="ECO:0000256" key="3">
    <source>
        <dbReference type="SAM" id="MobiDB-lite"/>
    </source>
</evidence>
<comment type="caution">
    <text evidence="4">The sequence shown here is derived from an EMBL/GenBank/DDBJ whole genome shotgun (WGS) entry which is preliminary data.</text>
</comment>
<keyword evidence="5" id="KW-1185">Reference proteome</keyword>
<dbReference type="PRINTS" id="PR00080">
    <property type="entry name" value="SDRFAMILY"/>
</dbReference>
<reference evidence="4 5" key="1">
    <citation type="journal article" date="2018" name="Mol. Plant">
        <title>The genome of Artemisia annua provides insight into the evolution of Asteraceae family and artemisinin biosynthesis.</title>
        <authorList>
            <person name="Shen Q."/>
            <person name="Zhang L."/>
            <person name="Liao Z."/>
            <person name="Wang S."/>
            <person name="Yan T."/>
            <person name="Shi P."/>
            <person name="Liu M."/>
            <person name="Fu X."/>
            <person name="Pan Q."/>
            <person name="Wang Y."/>
            <person name="Lv Z."/>
            <person name="Lu X."/>
            <person name="Zhang F."/>
            <person name="Jiang W."/>
            <person name="Ma Y."/>
            <person name="Chen M."/>
            <person name="Hao X."/>
            <person name="Li L."/>
            <person name="Tang Y."/>
            <person name="Lv G."/>
            <person name="Zhou Y."/>
            <person name="Sun X."/>
            <person name="Brodelius P.E."/>
            <person name="Rose J.K.C."/>
            <person name="Tang K."/>
        </authorList>
    </citation>
    <scope>NUCLEOTIDE SEQUENCE [LARGE SCALE GENOMIC DNA]</scope>
    <source>
        <strain evidence="5">cv. Huhao1</strain>
        <tissue evidence="4">Leaf</tissue>
    </source>
</reference>
<organism evidence="4 5">
    <name type="scientific">Artemisia annua</name>
    <name type="common">Sweet wormwood</name>
    <dbReference type="NCBI Taxonomy" id="35608"/>
    <lineage>
        <taxon>Eukaryota</taxon>
        <taxon>Viridiplantae</taxon>
        <taxon>Streptophyta</taxon>
        <taxon>Embryophyta</taxon>
        <taxon>Tracheophyta</taxon>
        <taxon>Spermatophyta</taxon>
        <taxon>Magnoliopsida</taxon>
        <taxon>eudicotyledons</taxon>
        <taxon>Gunneridae</taxon>
        <taxon>Pentapetalae</taxon>
        <taxon>asterids</taxon>
        <taxon>campanulids</taxon>
        <taxon>Asterales</taxon>
        <taxon>Asteraceae</taxon>
        <taxon>Asteroideae</taxon>
        <taxon>Anthemideae</taxon>
        <taxon>Artemisiinae</taxon>
        <taxon>Artemisia</taxon>
    </lineage>
</organism>
<dbReference type="SUPFAM" id="SSF51735">
    <property type="entry name" value="NAD(P)-binding Rossmann-fold domains"/>
    <property type="match status" value="1"/>
</dbReference>
<evidence type="ECO:0000256" key="2">
    <source>
        <dbReference type="ARBA" id="ARBA00023002"/>
    </source>
</evidence>
<comment type="similarity">
    <text evidence="1">Belongs to the short-chain dehydrogenases/reductases (SDR) family.</text>
</comment>
<dbReference type="PANTHER" id="PTHR48107">
    <property type="entry name" value="NADPH-DEPENDENT ALDEHYDE REDUCTASE-LIKE PROTEIN, CHLOROPLASTIC-RELATED"/>
    <property type="match status" value="1"/>
</dbReference>
<dbReference type="InterPro" id="IPR020904">
    <property type="entry name" value="Sc_DH/Rdtase_CS"/>
</dbReference>
<name>A0A2U1QGW9_ARTAN</name>
<dbReference type="Gene3D" id="3.40.50.720">
    <property type="entry name" value="NAD(P)-binding Rossmann-like Domain"/>
    <property type="match status" value="1"/>
</dbReference>
<dbReference type="EMBL" id="PKPP01000134">
    <property type="protein sequence ID" value="PWA97256.1"/>
    <property type="molecule type" value="Genomic_DNA"/>
</dbReference>
<sequence length="438" mass="47887">MMGHPTTSYFTSVRAHSRNSSVAPKIPPSITSLVKLPCFSAGFPPLRTFKVKAVRKEEGERWFPPQNQDTQPGKEYLMNPLPQFANDHCKPSGRLQGKVALVTGGDSDAAETLKIIKDAKVSDASDPIAISTDLKYYKNCEKFKAMQSEEAERRFPPQDQDTQPGKEYLMNPLPQFSNDSYKPSGRLQGKVALVTGGDSGIGRAICCHFAKEGATIAFTYVKGIEDIDAMDTLRIINKAKLSDYGDPTAIYTDLKYYKNCKKVVDEVIAKYGFIDILVNNPGIVYDSSLEEITEESLEKVFRTNILSYFFMSKLAVKHMKNGSSIINTASVGAYTGIPDTLDYASTKGAVVSFTRSLALNLIDKGIRVNGVAPGPVWTPLIAATNTDEQIAKFGSQVPMDRAAQPSEIAPSYVFLASEDSSYYTGQVLHPNGGLIING</sequence>
<gene>
    <name evidence="4" type="ORF">CTI12_AA031160</name>
</gene>
<evidence type="ECO:0000313" key="5">
    <source>
        <dbReference type="Proteomes" id="UP000245207"/>
    </source>
</evidence>
<evidence type="ECO:0000256" key="1">
    <source>
        <dbReference type="ARBA" id="ARBA00006484"/>
    </source>
</evidence>
<dbReference type="AlphaFoldDB" id="A0A2U1QGW9"/>
<dbReference type="OrthoDB" id="47007at2759"/>
<keyword evidence="2" id="KW-0560">Oxidoreductase</keyword>
<dbReference type="PROSITE" id="PS00061">
    <property type="entry name" value="ADH_SHORT"/>
    <property type="match status" value="1"/>
</dbReference>
<dbReference type="Pfam" id="PF13561">
    <property type="entry name" value="adh_short_C2"/>
    <property type="match status" value="1"/>
</dbReference>
<protein>
    <submittedName>
        <fullName evidence="4">Glucose/ribitol dehydrogenase</fullName>
    </submittedName>
</protein>
<evidence type="ECO:0000313" key="4">
    <source>
        <dbReference type="EMBL" id="PWA97256.1"/>
    </source>
</evidence>
<dbReference type="FunFam" id="3.40.50.720:FF:000084">
    <property type="entry name" value="Short-chain dehydrogenase reductase"/>
    <property type="match status" value="1"/>
</dbReference>
<dbReference type="STRING" id="35608.A0A2U1QGW9"/>
<dbReference type="InterPro" id="IPR036291">
    <property type="entry name" value="NAD(P)-bd_dom_sf"/>
</dbReference>
<dbReference type="PRINTS" id="PR00081">
    <property type="entry name" value="GDHRDH"/>
</dbReference>
<dbReference type="Proteomes" id="UP000245207">
    <property type="component" value="Unassembled WGS sequence"/>
</dbReference>